<dbReference type="RefSeq" id="WP_014555662.1">
    <property type="nucleotide sequence ID" value="NC_017459.1"/>
</dbReference>
<reference evidence="4 5" key="1">
    <citation type="journal article" date="2011" name="PLoS ONE">
        <title>Haloquadratum walsbyi: limited diversity in a global pond.</title>
        <authorList>
            <person name="Dyall-Smith M."/>
            <person name="Pfeiffer F."/>
            <person name="Klee K."/>
            <person name="Palm P."/>
            <person name="Gross K."/>
            <person name="Schuster S.C."/>
            <person name="Rampp M."/>
            <person name="Oesterhelt D."/>
        </authorList>
    </citation>
    <scope>NUCLEOTIDE SEQUENCE [LARGE SCALE GENOMIC DNA]</scope>
    <source>
        <strain evidence="5">DSM 16854 / JCM 12705 / C23</strain>
    </source>
</reference>
<dbReference type="PANTHER" id="PTHR34236:SF1">
    <property type="entry name" value="DIMETHYL SULFOXIDE REDUCTASE TRANSCRIPTIONAL ACTIVATOR"/>
    <property type="match status" value="1"/>
</dbReference>
<dbReference type="PANTHER" id="PTHR34236">
    <property type="entry name" value="DIMETHYL SULFOXIDE REDUCTASE TRANSCRIPTIONAL ACTIVATOR"/>
    <property type="match status" value="1"/>
</dbReference>
<name>G0LKF3_HALWC</name>
<dbReference type="GeneID" id="12446721"/>
<organism evidence="4 5">
    <name type="scientific">Haloquadratum walsbyi (strain DSM 16854 / JCM 12705 / C23)</name>
    <dbReference type="NCBI Taxonomy" id="768065"/>
    <lineage>
        <taxon>Archaea</taxon>
        <taxon>Methanobacteriati</taxon>
        <taxon>Methanobacteriota</taxon>
        <taxon>Stenosarchaea group</taxon>
        <taxon>Halobacteria</taxon>
        <taxon>Halobacteriales</taxon>
        <taxon>Haloferacaceae</taxon>
        <taxon>Haloquadratum</taxon>
    </lineage>
</organism>
<dbReference type="InterPro" id="IPR007050">
    <property type="entry name" value="HTH_bacterioopsin"/>
</dbReference>
<dbReference type="SUPFAM" id="SSF88659">
    <property type="entry name" value="Sigma3 and sigma4 domains of RNA polymerase sigma factors"/>
    <property type="match status" value="1"/>
</dbReference>
<dbReference type="Pfam" id="PF04967">
    <property type="entry name" value="HTH_10"/>
    <property type="match status" value="1"/>
</dbReference>
<feature type="domain" description="HTH bat-type" evidence="3">
    <location>
        <begin position="157"/>
        <end position="208"/>
    </location>
</feature>
<accession>G0LKF3</accession>
<dbReference type="OrthoDB" id="156233at2157"/>
<dbReference type="AlphaFoldDB" id="G0LKF3"/>
<dbReference type="KEGG" id="hwc:Hqrw_1999"/>
<sequence length="221" mass="24753">MSITAKVHIEHERLALVPTLNSLENIQIRVITQGTTDPGSTTFPFFIEYHDRDELETTLDMDATVASYELVDETGETSIYYIEHTPETQLISTVVTQVNGFLIHTETKGNGWLVRLLLPDRSALNAIWEYSTENNITLDIIEIYSNEDAGGESSFGLTDEQREALQIAFREGYFNEPRDVSLSDVADELDLSSTAVSGRLRRGMRNLVAATIAEHTQTHSD</sequence>
<proteinExistence type="predicted"/>
<dbReference type="Proteomes" id="UP000007954">
    <property type="component" value="Chromosome"/>
</dbReference>
<evidence type="ECO:0000256" key="2">
    <source>
        <dbReference type="ARBA" id="ARBA00023163"/>
    </source>
</evidence>
<dbReference type="InterPro" id="IPR013324">
    <property type="entry name" value="RNA_pol_sigma_r3/r4-like"/>
</dbReference>
<dbReference type="EMBL" id="FR746099">
    <property type="protein sequence ID" value="CCC39911.1"/>
    <property type="molecule type" value="Genomic_DNA"/>
</dbReference>
<keyword evidence="1" id="KW-0805">Transcription regulation</keyword>
<evidence type="ECO:0000313" key="4">
    <source>
        <dbReference type="EMBL" id="CCC39911.1"/>
    </source>
</evidence>
<dbReference type="HOGENOM" id="CLU_076274_0_0_2"/>
<protein>
    <submittedName>
        <fullName evidence="4">HTH-10 family transcription regulator</fullName>
    </submittedName>
</protein>
<keyword evidence="2" id="KW-0804">Transcription</keyword>
<evidence type="ECO:0000313" key="5">
    <source>
        <dbReference type="Proteomes" id="UP000007954"/>
    </source>
</evidence>
<evidence type="ECO:0000259" key="3">
    <source>
        <dbReference type="Pfam" id="PF04967"/>
    </source>
</evidence>
<gene>
    <name evidence="4" type="ordered locus">Hqrw_1999</name>
</gene>
<evidence type="ECO:0000256" key="1">
    <source>
        <dbReference type="ARBA" id="ARBA00023015"/>
    </source>
</evidence>